<reference evidence="4 6" key="1">
    <citation type="submission" date="2018-03" db="EMBL/GenBank/DDBJ databases">
        <title>Genomic Encyclopedia of Archaeal and Bacterial Type Strains, Phase II (KMG-II): from individual species to whole genera.</title>
        <authorList>
            <person name="Goeker M."/>
        </authorList>
    </citation>
    <scope>NUCLEOTIDE SEQUENCE [LARGE SCALE GENOMIC DNA]</scope>
    <source>
        <strain evidence="4 6">DSM 21548</strain>
    </source>
</reference>
<dbReference type="PANTHER" id="PTHR42760:SF78">
    <property type="entry name" value="3-OXOACYL-[ACYL-CARRIER-PROTEIN] REDUCTASE [NADH]"/>
    <property type="match status" value="1"/>
</dbReference>
<proteinExistence type="inferred from homology"/>
<evidence type="ECO:0000313" key="7">
    <source>
        <dbReference type="Proteomes" id="UP000268291"/>
    </source>
</evidence>
<organism evidence="4 6">
    <name type="scientific">Labedella gwakjiensis</name>
    <dbReference type="NCBI Taxonomy" id="390269"/>
    <lineage>
        <taxon>Bacteria</taxon>
        <taxon>Bacillati</taxon>
        <taxon>Actinomycetota</taxon>
        <taxon>Actinomycetes</taxon>
        <taxon>Micrococcales</taxon>
        <taxon>Microbacteriaceae</taxon>
        <taxon>Labedella</taxon>
    </lineage>
</organism>
<dbReference type="InterPro" id="IPR020904">
    <property type="entry name" value="Sc_DH/Rdtase_CS"/>
</dbReference>
<comment type="caution">
    <text evidence="4">The sequence shown here is derived from an EMBL/GenBank/DDBJ whole genome shotgun (WGS) entry which is preliminary data.</text>
</comment>
<dbReference type="SMART" id="SM00822">
    <property type="entry name" value="PKS_KR"/>
    <property type="match status" value="1"/>
</dbReference>
<name>A0A2P8GW12_9MICO</name>
<evidence type="ECO:0000313" key="5">
    <source>
        <dbReference type="EMBL" id="RUQ87315.1"/>
    </source>
</evidence>
<feature type="domain" description="Ketoreductase" evidence="3">
    <location>
        <begin position="6"/>
        <end position="188"/>
    </location>
</feature>
<keyword evidence="7" id="KW-1185">Reference proteome</keyword>
<dbReference type="InterPro" id="IPR057326">
    <property type="entry name" value="KR_dom"/>
</dbReference>
<evidence type="ECO:0000256" key="2">
    <source>
        <dbReference type="ARBA" id="ARBA00023002"/>
    </source>
</evidence>
<sequence>MSIPSRTALVTGAASGIGAAIAARLTRSGHSVVLLDIDAQGLERRISELAAAGGRASGIVADLADVGRPDVAAALVSRIREHVSTLDVLVNAAGIAETGSTADLDMASYRRVLDVNLDGMVALTVALLPLLRDSSSARVLNIGSVQGQTSAVDTLAYATSKGGVHAFTRSLAVDLAADGILVNALAPGFVDTPMARLADGSTEFETGWFQDVYVRHGRIPLRRPAQPDEIAAAAEFFVSPDNTYVTGQVVAVDGGLGATF</sequence>
<dbReference type="PANTHER" id="PTHR42760">
    <property type="entry name" value="SHORT-CHAIN DEHYDROGENASES/REDUCTASES FAMILY MEMBER"/>
    <property type="match status" value="1"/>
</dbReference>
<dbReference type="RefSeq" id="WP_106563190.1">
    <property type="nucleotide sequence ID" value="NZ_PYAU01000001.1"/>
</dbReference>
<dbReference type="Proteomes" id="UP000241203">
    <property type="component" value="Unassembled WGS sequence"/>
</dbReference>
<dbReference type="Proteomes" id="UP000268291">
    <property type="component" value="Unassembled WGS sequence"/>
</dbReference>
<dbReference type="PROSITE" id="PS00061">
    <property type="entry name" value="ADH_SHORT"/>
    <property type="match status" value="1"/>
</dbReference>
<dbReference type="FunFam" id="3.40.50.720:FF:000084">
    <property type="entry name" value="Short-chain dehydrogenase reductase"/>
    <property type="match status" value="1"/>
</dbReference>
<dbReference type="InterPro" id="IPR036291">
    <property type="entry name" value="NAD(P)-bd_dom_sf"/>
</dbReference>
<dbReference type="AlphaFoldDB" id="A0A2P8GW12"/>
<dbReference type="PRINTS" id="PR00081">
    <property type="entry name" value="GDHRDH"/>
</dbReference>
<dbReference type="CDD" id="cd05233">
    <property type="entry name" value="SDR_c"/>
    <property type="match status" value="1"/>
</dbReference>
<dbReference type="SUPFAM" id="SSF51735">
    <property type="entry name" value="NAD(P)-binding Rossmann-fold domains"/>
    <property type="match status" value="1"/>
</dbReference>
<protein>
    <submittedName>
        <fullName evidence="4">3-oxoacyl-[acyl-carrier protein] reductase</fullName>
    </submittedName>
    <submittedName>
        <fullName evidence="5">SDR family oxidoreductase</fullName>
    </submittedName>
</protein>
<evidence type="ECO:0000259" key="3">
    <source>
        <dbReference type="SMART" id="SM00822"/>
    </source>
</evidence>
<dbReference type="Pfam" id="PF13561">
    <property type="entry name" value="adh_short_C2"/>
    <property type="match status" value="1"/>
</dbReference>
<dbReference type="EMBL" id="RZGY01000001">
    <property type="protein sequence ID" value="RUQ87315.1"/>
    <property type="molecule type" value="Genomic_DNA"/>
</dbReference>
<dbReference type="InterPro" id="IPR002347">
    <property type="entry name" value="SDR_fam"/>
</dbReference>
<dbReference type="EMBL" id="PYAU01000001">
    <property type="protein sequence ID" value="PSL38135.1"/>
    <property type="molecule type" value="Genomic_DNA"/>
</dbReference>
<dbReference type="PRINTS" id="PR00080">
    <property type="entry name" value="SDRFAMILY"/>
</dbReference>
<gene>
    <name evidence="4" type="ORF">CLV49_1747</name>
    <name evidence="5" type="ORF">ELQ93_10470</name>
</gene>
<accession>A0A2P8GW12</accession>
<reference evidence="5 7" key="2">
    <citation type="submission" date="2018-12" db="EMBL/GenBank/DDBJ databases">
        <authorList>
            <person name="hu s."/>
            <person name="Xu Y."/>
            <person name="Xu B."/>
            <person name="Li F."/>
        </authorList>
    </citation>
    <scope>NUCLEOTIDE SEQUENCE [LARGE SCALE GENOMIC DNA]</scope>
    <source>
        <strain evidence="5 7">KSW2-17</strain>
    </source>
</reference>
<evidence type="ECO:0000256" key="1">
    <source>
        <dbReference type="ARBA" id="ARBA00006484"/>
    </source>
</evidence>
<evidence type="ECO:0000313" key="4">
    <source>
        <dbReference type="EMBL" id="PSL38135.1"/>
    </source>
</evidence>
<dbReference type="GO" id="GO:0016616">
    <property type="term" value="F:oxidoreductase activity, acting on the CH-OH group of donors, NAD or NADP as acceptor"/>
    <property type="evidence" value="ECO:0007669"/>
    <property type="project" value="TreeGrafter"/>
</dbReference>
<evidence type="ECO:0000313" key="6">
    <source>
        <dbReference type="Proteomes" id="UP000241203"/>
    </source>
</evidence>
<keyword evidence="2" id="KW-0560">Oxidoreductase</keyword>
<dbReference type="OrthoDB" id="517007at2"/>
<comment type="similarity">
    <text evidence="1">Belongs to the short-chain dehydrogenases/reductases (SDR) family.</text>
</comment>
<dbReference type="Gene3D" id="3.40.50.720">
    <property type="entry name" value="NAD(P)-binding Rossmann-like Domain"/>
    <property type="match status" value="1"/>
</dbReference>